<evidence type="ECO:0000256" key="5">
    <source>
        <dbReference type="RuleBase" id="RU004478"/>
    </source>
</evidence>
<organism evidence="7 8">
    <name type="scientific">Rhodococcus sovatensis</name>
    <dbReference type="NCBI Taxonomy" id="1805840"/>
    <lineage>
        <taxon>Bacteria</taxon>
        <taxon>Bacillati</taxon>
        <taxon>Actinomycetota</taxon>
        <taxon>Actinomycetes</taxon>
        <taxon>Mycobacteriales</taxon>
        <taxon>Nocardiaceae</taxon>
        <taxon>Rhodococcus</taxon>
    </lineage>
</organism>
<dbReference type="PANTHER" id="PTHR21237:SF23">
    <property type="entry name" value="GRPE PROTEIN HOMOLOG, MITOCHONDRIAL"/>
    <property type="match status" value="1"/>
</dbReference>
<evidence type="ECO:0000256" key="2">
    <source>
        <dbReference type="ARBA" id="ARBA00023186"/>
    </source>
</evidence>
<keyword evidence="3 4" id="KW-0346">Stress response</keyword>
<dbReference type="PRINTS" id="PR00773">
    <property type="entry name" value="GRPEPROTEIN"/>
</dbReference>
<comment type="subcellular location">
    <subcellularLocation>
        <location evidence="3">Cytoplasm</location>
    </subcellularLocation>
</comment>
<dbReference type="Proteomes" id="UP001432000">
    <property type="component" value="Chromosome"/>
</dbReference>
<dbReference type="PROSITE" id="PS01071">
    <property type="entry name" value="GRPE"/>
    <property type="match status" value="1"/>
</dbReference>
<proteinExistence type="inferred from homology"/>
<dbReference type="Gene3D" id="2.30.22.10">
    <property type="entry name" value="Head domain of nucleotide exchange factor GrpE"/>
    <property type="match status" value="1"/>
</dbReference>
<dbReference type="PANTHER" id="PTHR21237">
    <property type="entry name" value="GRPE PROTEIN"/>
    <property type="match status" value="1"/>
</dbReference>
<feature type="compositionally biased region" description="Basic and acidic residues" evidence="6">
    <location>
        <begin position="21"/>
        <end position="37"/>
    </location>
</feature>
<evidence type="ECO:0000313" key="8">
    <source>
        <dbReference type="Proteomes" id="UP001432000"/>
    </source>
</evidence>
<sequence>MTPRDTEQDLQNTEQEPVTFVDKRKIDPETGAAREGDAVPEPFAGTGAAPQPGSVDAEGSDVVAVEGEVEEDPRDTQVTELTADLQRVSAEYANYRRRTDREKQTGAENAKASVISQLLPVLDDLERARQHGDLETGPLKAVADKLAGVFSNIGLSTFGAVGDAFDPAIHEAVSHEGDGSSPVVGTLMRPGYKLGERVLRTAMVGVVDDAGQESGADAPDEK</sequence>
<dbReference type="RefSeq" id="WP_338888977.1">
    <property type="nucleotide sequence ID" value="NZ_CP147846.1"/>
</dbReference>
<dbReference type="InterPro" id="IPR013805">
    <property type="entry name" value="GrpE_CC"/>
</dbReference>
<evidence type="ECO:0000256" key="1">
    <source>
        <dbReference type="ARBA" id="ARBA00009054"/>
    </source>
</evidence>
<keyword evidence="8" id="KW-1185">Reference proteome</keyword>
<feature type="region of interest" description="Disordered" evidence="6">
    <location>
        <begin position="1"/>
        <end position="86"/>
    </location>
</feature>
<name>A0ABZ2PHL4_9NOCA</name>
<dbReference type="EMBL" id="CP147846">
    <property type="protein sequence ID" value="WXG68641.1"/>
    <property type="molecule type" value="Genomic_DNA"/>
</dbReference>
<dbReference type="Gene3D" id="3.90.20.20">
    <property type="match status" value="1"/>
</dbReference>
<evidence type="ECO:0000313" key="7">
    <source>
        <dbReference type="EMBL" id="WXG68641.1"/>
    </source>
</evidence>
<evidence type="ECO:0000256" key="6">
    <source>
        <dbReference type="SAM" id="MobiDB-lite"/>
    </source>
</evidence>
<keyword evidence="2 3" id="KW-0143">Chaperone</keyword>
<dbReference type="SUPFAM" id="SSF58014">
    <property type="entry name" value="Coiled-coil domain of nucleotide exchange factor GrpE"/>
    <property type="match status" value="1"/>
</dbReference>
<comment type="similarity">
    <text evidence="1 3 5">Belongs to the GrpE family.</text>
</comment>
<accession>A0ABZ2PHL4</accession>
<reference evidence="7 8" key="1">
    <citation type="submission" date="2024-03" db="EMBL/GenBank/DDBJ databases">
        <title>Natural products discovery in diverse microorganisms through a two-stage MS feature dereplication strategy.</title>
        <authorList>
            <person name="Zhang R."/>
        </authorList>
    </citation>
    <scope>NUCLEOTIDE SEQUENCE [LARGE SCALE GENOMIC DNA]</scope>
    <source>
        <strain evidence="7 8">18930</strain>
    </source>
</reference>
<protein>
    <recommendedName>
        <fullName evidence="3 4">Protein GrpE</fullName>
    </recommendedName>
    <alternativeName>
        <fullName evidence="3">HSP-70 cofactor</fullName>
    </alternativeName>
</protein>
<gene>
    <name evidence="3 7" type="primary">grpE</name>
    <name evidence="7" type="ORF">WDS16_26205</name>
</gene>
<dbReference type="SUPFAM" id="SSF51064">
    <property type="entry name" value="Head domain of nucleotide exchange factor GrpE"/>
    <property type="match status" value="1"/>
</dbReference>
<dbReference type="Pfam" id="PF01025">
    <property type="entry name" value="GrpE"/>
    <property type="match status" value="1"/>
</dbReference>
<evidence type="ECO:0000256" key="4">
    <source>
        <dbReference type="RuleBase" id="RU000639"/>
    </source>
</evidence>
<dbReference type="InterPro" id="IPR009012">
    <property type="entry name" value="GrpE_head"/>
</dbReference>
<dbReference type="InterPro" id="IPR000740">
    <property type="entry name" value="GrpE"/>
</dbReference>
<comment type="function">
    <text evidence="3 4">Participates actively in the response to hyperosmotic and heat shock by preventing the aggregation of stress-denatured proteins, in association with DnaK and GrpE. It is the nucleotide exchange factor for DnaK and may function as a thermosensor. Unfolded proteins bind initially to DnaJ; upon interaction with the DnaJ-bound protein, DnaK hydrolyzes its bound ATP, resulting in the formation of a stable complex. GrpE releases ADP from DnaK; ATP binding to DnaK triggers the release of the substrate protein, thus completing the reaction cycle. Several rounds of ATP-dependent interactions between DnaJ, DnaK and GrpE are required for fully efficient folding.</text>
</comment>
<dbReference type="HAMAP" id="MF_01151">
    <property type="entry name" value="GrpE"/>
    <property type="match status" value="1"/>
</dbReference>
<comment type="subunit">
    <text evidence="3">Homodimer.</text>
</comment>
<dbReference type="NCBIfam" id="NF010761">
    <property type="entry name" value="PRK14164.1"/>
    <property type="match status" value="1"/>
</dbReference>
<evidence type="ECO:0000256" key="3">
    <source>
        <dbReference type="HAMAP-Rule" id="MF_01151"/>
    </source>
</evidence>
<keyword evidence="3" id="KW-0963">Cytoplasm</keyword>
<dbReference type="CDD" id="cd00446">
    <property type="entry name" value="GrpE"/>
    <property type="match status" value="1"/>
</dbReference>